<sequence length="86" mass="9184">MTGPQALTTAPTPCWTSPRAAPPPCSSKISTRNADGLRHHGVPGLTRRELALLMTPGPRNRLVEFGAVQRKLCRRVCTVPGSTLPA</sequence>
<feature type="region of interest" description="Disordered" evidence="1">
    <location>
        <begin position="1"/>
        <end position="43"/>
    </location>
</feature>
<evidence type="ECO:0000313" key="2">
    <source>
        <dbReference type="EMBL" id="GEB58597.1"/>
    </source>
</evidence>
<dbReference type="AlphaFoldDB" id="A0A4Y3RPA2"/>
<comment type="caution">
    <text evidence="2">The sequence shown here is derived from an EMBL/GenBank/DDBJ whole genome shotgun (WGS) entry which is preliminary data.</text>
</comment>
<feature type="compositionally biased region" description="Polar residues" evidence="1">
    <location>
        <begin position="1"/>
        <end position="15"/>
    </location>
</feature>
<dbReference type="EMBL" id="BJMN01000027">
    <property type="protein sequence ID" value="GEB58597.1"/>
    <property type="molecule type" value="Genomic_DNA"/>
</dbReference>
<reference evidence="2 3" key="1">
    <citation type="submission" date="2019-06" db="EMBL/GenBank/DDBJ databases">
        <title>Whole genome shotgun sequence of Streptomyces gardneri NBRC 12865.</title>
        <authorList>
            <person name="Hosoyama A."/>
            <person name="Uohara A."/>
            <person name="Ohji S."/>
            <person name="Ichikawa N."/>
        </authorList>
    </citation>
    <scope>NUCLEOTIDE SEQUENCE [LARGE SCALE GENOMIC DNA]</scope>
    <source>
        <strain evidence="2 3">NBRC 12865</strain>
    </source>
</reference>
<organism evidence="2 3">
    <name type="scientific">Streptomyces gardneri</name>
    <dbReference type="NCBI Taxonomy" id="66892"/>
    <lineage>
        <taxon>Bacteria</taxon>
        <taxon>Bacillati</taxon>
        <taxon>Actinomycetota</taxon>
        <taxon>Actinomycetes</taxon>
        <taxon>Kitasatosporales</taxon>
        <taxon>Streptomycetaceae</taxon>
        <taxon>Streptomyces</taxon>
    </lineage>
</organism>
<gene>
    <name evidence="2" type="ORF">SGA01_42020</name>
</gene>
<dbReference type="Proteomes" id="UP000315226">
    <property type="component" value="Unassembled WGS sequence"/>
</dbReference>
<evidence type="ECO:0000313" key="3">
    <source>
        <dbReference type="Proteomes" id="UP000315226"/>
    </source>
</evidence>
<protein>
    <submittedName>
        <fullName evidence="2">Uncharacterized protein</fullName>
    </submittedName>
</protein>
<keyword evidence="3" id="KW-1185">Reference proteome</keyword>
<accession>A0A4Y3RPA2</accession>
<proteinExistence type="predicted"/>
<evidence type="ECO:0000256" key="1">
    <source>
        <dbReference type="SAM" id="MobiDB-lite"/>
    </source>
</evidence>
<name>A0A4Y3RPA2_9ACTN</name>